<gene>
    <name evidence="1" type="ORF">GGX14DRAFT_406037</name>
</gene>
<protein>
    <submittedName>
        <fullName evidence="1">Uncharacterized protein</fullName>
    </submittedName>
</protein>
<evidence type="ECO:0000313" key="1">
    <source>
        <dbReference type="EMBL" id="KAJ7192825.1"/>
    </source>
</evidence>
<reference evidence="1" key="1">
    <citation type="submission" date="2023-03" db="EMBL/GenBank/DDBJ databases">
        <title>Massive genome expansion in bonnet fungi (Mycena s.s.) driven by repeated elements and novel gene families across ecological guilds.</title>
        <authorList>
            <consortium name="Lawrence Berkeley National Laboratory"/>
            <person name="Harder C.B."/>
            <person name="Miyauchi S."/>
            <person name="Viragh M."/>
            <person name="Kuo A."/>
            <person name="Thoen E."/>
            <person name="Andreopoulos B."/>
            <person name="Lu D."/>
            <person name="Skrede I."/>
            <person name="Drula E."/>
            <person name="Henrissat B."/>
            <person name="Morin E."/>
            <person name="Kohler A."/>
            <person name="Barry K."/>
            <person name="LaButti K."/>
            <person name="Morin E."/>
            <person name="Salamov A."/>
            <person name="Lipzen A."/>
            <person name="Mereny Z."/>
            <person name="Hegedus B."/>
            <person name="Baldrian P."/>
            <person name="Stursova M."/>
            <person name="Weitz H."/>
            <person name="Taylor A."/>
            <person name="Grigoriev I.V."/>
            <person name="Nagy L.G."/>
            <person name="Martin F."/>
            <person name="Kauserud H."/>
        </authorList>
    </citation>
    <scope>NUCLEOTIDE SEQUENCE</scope>
    <source>
        <strain evidence="1">9144</strain>
    </source>
</reference>
<keyword evidence="2" id="KW-1185">Reference proteome</keyword>
<organism evidence="1 2">
    <name type="scientific">Mycena pura</name>
    <dbReference type="NCBI Taxonomy" id="153505"/>
    <lineage>
        <taxon>Eukaryota</taxon>
        <taxon>Fungi</taxon>
        <taxon>Dikarya</taxon>
        <taxon>Basidiomycota</taxon>
        <taxon>Agaricomycotina</taxon>
        <taxon>Agaricomycetes</taxon>
        <taxon>Agaricomycetidae</taxon>
        <taxon>Agaricales</taxon>
        <taxon>Marasmiineae</taxon>
        <taxon>Mycenaceae</taxon>
        <taxon>Mycena</taxon>
    </lineage>
</organism>
<evidence type="ECO:0000313" key="2">
    <source>
        <dbReference type="Proteomes" id="UP001219525"/>
    </source>
</evidence>
<accession>A0AAD6UR26</accession>
<proteinExistence type="predicted"/>
<dbReference type="EMBL" id="JARJCW010000115">
    <property type="protein sequence ID" value="KAJ7192825.1"/>
    <property type="molecule type" value="Genomic_DNA"/>
</dbReference>
<comment type="caution">
    <text evidence="1">The sequence shown here is derived from an EMBL/GenBank/DDBJ whole genome shotgun (WGS) entry which is preliminary data.</text>
</comment>
<dbReference type="AlphaFoldDB" id="A0AAD6UR26"/>
<name>A0AAD6UR26_9AGAR</name>
<sequence>MRKAAPSGGSGYGSVLFRVPDKVTQTNNFVDLSSASTLKFNELLRDKKELLWAATVLNTVQRRGAGNMIRDFLAIFFMFDRESGQNLEKKLRSDANPDKILMTTQRESPDKILPGRIFVSYLLGYKWGSCHFNFKEYHHSIKLREKTIVFNAGREPWRARAEPSF</sequence>
<dbReference type="Proteomes" id="UP001219525">
    <property type="component" value="Unassembled WGS sequence"/>
</dbReference>